<evidence type="ECO:0000256" key="1">
    <source>
        <dbReference type="SAM" id="Phobius"/>
    </source>
</evidence>
<evidence type="ECO:0000313" key="2">
    <source>
        <dbReference type="EMBL" id="CDW35260.1"/>
    </source>
</evidence>
<accession>A0A0K2UAZ7</accession>
<dbReference type="EMBL" id="HACA01017899">
    <property type="protein sequence ID" value="CDW35260.1"/>
    <property type="molecule type" value="Transcribed_RNA"/>
</dbReference>
<keyword evidence="1" id="KW-0812">Transmembrane</keyword>
<protein>
    <submittedName>
        <fullName evidence="2">Uncharacterized protein</fullName>
    </submittedName>
</protein>
<keyword evidence="1" id="KW-0472">Membrane</keyword>
<dbReference type="AlphaFoldDB" id="A0A0K2UAZ7"/>
<proteinExistence type="predicted"/>
<reference evidence="2" key="1">
    <citation type="submission" date="2014-05" db="EMBL/GenBank/DDBJ databases">
        <authorList>
            <person name="Chronopoulou M."/>
        </authorList>
    </citation>
    <scope>NUCLEOTIDE SEQUENCE</scope>
    <source>
        <tissue evidence="2">Whole organism</tissue>
    </source>
</reference>
<keyword evidence="1" id="KW-1133">Transmembrane helix</keyword>
<sequence>MRVPMKRFNPVQNLVRIRKCSKIFIEVVLLFTNISFTVLVLVPNHLLFRDTLLLTSQLVGTGYPRILFSYGFHKVRWLLCIKHVLPVVLCRSSPVTQWTRRLILSKIHDFA</sequence>
<feature type="transmembrane region" description="Helical" evidence="1">
    <location>
        <begin position="23"/>
        <end position="42"/>
    </location>
</feature>
<organism evidence="2">
    <name type="scientific">Lepeophtheirus salmonis</name>
    <name type="common">Salmon louse</name>
    <name type="synonym">Caligus salmonis</name>
    <dbReference type="NCBI Taxonomy" id="72036"/>
    <lineage>
        <taxon>Eukaryota</taxon>
        <taxon>Metazoa</taxon>
        <taxon>Ecdysozoa</taxon>
        <taxon>Arthropoda</taxon>
        <taxon>Crustacea</taxon>
        <taxon>Multicrustacea</taxon>
        <taxon>Hexanauplia</taxon>
        <taxon>Copepoda</taxon>
        <taxon>Siphonostomatoida</taxon>
        <taxon>Caligidae</taxon>
        <taxon>Lepeophtheirus</taxon>
    </lineage>
</organism>
<name>A0A0K2UAZ7_LEPSM</name>